<keyword evidence="3" id="KW-1185">Reference proteome</keyword>
<dbReference type="AlphaFoldDB" id="A0A3N4HDX0"/>
<keyword evidence="1" id="KW-1133">Transmembrane helix</keyword>
<proteinExistence type="predicted"/>
<name>A0A3N4HDX0_ASCIM</name>
<reference evidence="2 3" key="1">
    <citation type="journal article" date="2018" name="Nat. Ecol. Evol.">
        <title>Pezizomycetes genomes reveal the molecular basis of ectomycorrhizal truffle lifestyle.</title>
        <authorList>
            <person name="Murat C."/>
            <person name="Payen T."/>
            <person name="Noel B."/>
            <person name="Kuo A."/>
            <person name="Morin E."/>
            <person name="Chen J."/>
            <person name="Kohler A."/>
            <person name="Krizsan K."/>
            <person name="Balestrini R."/>
            <person name="Da Silva C."/>
            <person name="Montanini B."/>
            <person name="Hainaut M."/>
            <person name="Levati E."/>
            <person name="Barry K.W."/>
            <person name="Belfiori B."/>
            <person name="Cichocki N."/>
            <person name="Clum A."/>
            <person name="Dockter R.B."/>
            <person name="Fauchery L."/>
            <person name="Guy J."/>
            <person name="Iotti M."/>
            <person name="Le Tacon F."/>
            <person name="Lindquist E.A."/>
            <person name="Lipzen A."/>
            <person name="Malagnac F."/>
            <person name="Mello A."/>
            <person name="Molinier V."/>
            <person name="Miyauchi S."/>
            <person name="Poulain J."/>
            <person name="Riccioni C."/>
            <person name="Rubini A."/>
            <person name="Sitrit Y."/>
            <person name="Splivallo R."/>
            <person name="Traeger S."/>
            <person name="Wang M."/>
            <person name="Zifcakova L."/>
            <person name="Wipf D."/>
            <person name="Zambonelli A."/>
            <person name="Paolocci F."/>
            <person name="Nowrousian M."/>
            <person name="Ottonello S."/>
            <person name="Baldrian P."/>
            <person name="Spatafora J.W."/>
            <person name="Henrissat B."/>
            <person name="Nagy L.G."/>
            <person name="Aury J.M."/>
            <person name="Wincker P."/>
            <person name="Grigoriev I.V."/>
            <person name="Bonfante P."/>
            <person name="Martin F.M."/>
        </authorList>
    </citation>
    <scope>NUCLEOTIDE SEQUENCE [LARGE SCALE GENOMIC DNA]</scope>
    <source>
        <strain evidence="2 3">RN42</strain>
    </source>
</reference>
<keyword evidence="1" id="KW-0812">Transmembrane</keyword>
<accession>A0A3N4HDX0</accession>
<feature type="transmembrane region" description="Helical" evidence="1">
    <location>
        <begin position="33"/>
        <end position="50"/>
    </location>
</feature>
<organism evidence="2 3">
    <name type="scientific">Ascobolus immersus RN42</name>
    <dbReference type="NCBI Taxonomy" id="1160509"/>
    <lineage>
        <taxon>Eukaryota</taxon>
        <taxon>Fungi</taxon>
        <taxon>Dikarya</taxon>
        <taxon>Ascomycota</taxon>
        <taxon>Pezizomycotina</taxon>
        <taxon>Pezizomycetes</taxon>
        <taxon>Pezizales</taxon>
        <taxon>Ascobolaceae</taxon>
        <taxon>Ascobolus</taxon>
    </lineage>
</organism>
<evidence type="ECO:0000313" key="2">
    <source>
        <dbReference type="EMBL" id="RPA72445.1"/>
    </source>
</evidence>
<dbReference type="EMBL" id="ML119861">
    <property type="protein sequence ID" value="RPA72445.1"/>
    <property type="molecule type" value="Genomic_DNA"/>
</dbReference>
<dbReference type="Proteomes" id="UP000275078">
    <property type="component" value="Unassembled WGS sequence"/>
</dbReference>
<keyword evidence="1" id="KW-0472">Membrane</keyword>
<protein>
    <submittedName>
        <fullName evidence="2">Uncharacterized protein</fullName>
    </submittedName>
</protein>
<sequence>MTSHLCGRAMCFWCFDGLHGRLMLRSPETKRRIVFVLVFLSLLMLSRLSLRSRGGLGLGWSSGMFVAHPSFGRFYRLPSIRRLFLPSRLQSLIHEGCSGSQARL</sequence>
<evidence type="ECO:0000313" key="3">
    <source>
        <dbReference type="Proteomes" id="UP000275078"/>
    </source>
</evidence>
<evidence type="ECO:0000256" key="1">
    <source>
        <dbReference type="SAM" id="Phobius"/>
    </source>
</evidence>
<gene>
    <name evidence="2" type="ORF">BJ508DRAFT_73371</name>
</gene>